<evidence type="ECO:0000256" key="1">
    <source>
        <dbReference type="SAM" id="MobiDB-lite"/>
    </source>
</evidence>
<organism evidence="3 4">
    <name type="scientific">Obba rivulosa</name>
    <dbReference type="NCBI Taxonomy" id="1052685"/>
    <lineage>
        <taxon>Eukaryota</taxon>
        <taxon>Fungi</taxon>
        <taxon>Dikarya</taxon>
        <taxon>Basidiomycota</taxon>
        <taxon>Agaricomycotina</taxon>
        <taxon>Agaricomycetes</taxon>
        <taxon>Polyporales</taxon>
        <taxon>Gelatoporiaceae</taxon>
        <taxon>Obba</taxon>
    </lineage>
</organism>
<feature type="region of interest" description="Disordered" evidence="1">
    <location>
        <begin position="524"/>
        <end position="544"/>
    </location>
</feature>
<dbReference type="Proteomes" id="UP000250043">
    <property type="component" value="Unassembled WGS sequence"/>
</dbReference>
<reference evidence="3 4" key="1">
    <citation type="submission" date="2016-07" db="EMBL/GenBank/DDBJ databases">
        <title>Draft genome of the white-rot fungus Obba rivulosa 3A-2.</title>
        <authorList>
            <consortium name="DOE Joint Genome Institute"/>
            <person name="Miettinen O."/>
            <person name="Riley R."/>
            <person name="Acob R."/>
            <person name="Barry K."/>
            <person name="Cullen D."/>
            <person name="De Vries R."/>
            <person name="Hainaut M."/>
            <person name="Hatakka A."/>
            <person name="Henrissat B."/>
            <person name="Hilden K."/>
            <person name="Kuo R."/>
            <person name="Labutti K."/>
            <person name="Lipzen A."/>
            <person name="Makela M.R."/>
            <person name="Sandor L."/>
            <person name="Spatafora J.W."/>
            <person name="Grigoriev I.V."/>
            <person name="Hibbett D.S."/>
        </authorList>
    </citation>
    <scope>NUCLEOTIDE SEQUENCE [LARGE SCALE GENOMIC DNA]</scope>
    <source>
        <strain evidence="3 4">3A-2</strain>
    </source>
</reference>
<evidence type="ECO:0000313" key="3">
    <source>
        <dbReference type="EMBL" id="OCH88523.1"/>
    </source>
</evidence>
<feature type="domain" description="F-box" evidence="2">
    <location>
        <begin position="4"/>
        <end position="38"/>
    </location>
</feature>
<accession>A0A8E2AQH9</accession>
<dbReference type="Pfam" id="PF00646">
    <property type="entry name" value="F-box"/>
    <property type="match status" value="1"/>
</dbReference>
<dbReference type="AlphaFoldDB" id="A0A8E2AQH9"/>
<gene>
    <name evidence="3" type="ORF">OBBRIDRAFT_805309</name>
</gene>
<dbReference type="EMBL" id="KV722450">
    <property type="protein sequence ID" value="OCH88523.1"/>
    <property type="molecule type" value="Genomic_DNA"/>
</dbReference>
<dbReference type="CDD" id="cd09917">
    <property type="entry name" value="F-box_SF"/>
    <property type="match status" value="1"/>
</dbReference>
<dbReference type="OrthoDB" id="2787271at2759"/>
<feature type="compositionally biased region" description="Low complexity" evidence="1">
    <location>
        <begin position="407"/>
        <end position="422"/>
    </location>
</feature>
<dbReference type="SUPFAM" id="SSF81383">
    <property type="entry name" value="F-box domain"/>
    <property type="match status" value="1"/>
</dbReference>
<proteinExistence type="predicted"/>
<dbReference type="InterPro" id="IPR036047">
    <property type="entry name" value="F-box-like_dom_sf"/>
</dbReference>
<feature type="compositionally biased region" description="Pro residues" evidence="1">
    <location>
        <begin position="377"/>
        <end position="388"/>
    </location>
</feature>
<feature type="region of interest" description="Disordered" evidence="1">
    <location>
        <begin position="473"/>
        <end position="497"/>
    </location>
</feature>
<keyword evidence="4" id="KW-1185">Reference proteome</keyword>
<feature type="region of interest" description="Disordered" evidence="1">
    <location>
        <begin position="372"/>
        <end position="424"/>
    </location>
</feature>
<name>A0A8E2AQH9_9APHY</name>
<evidence type="ECO:0000313" key="4">
    <source>
        <dbReference type="Proteomes" id="UP000250043"/>
    </source>
</evidence>
<protein>
    <recommendedName>
        <fullName evidence="2">F-box domain-containing protein</fullName>
    </recommendedName>
</protein>
<dbReference type="InterPro" id="IPR001810">
    <property type="entry name" value="F-box_dom"/>
</dbReference>
<evidence type="ECO:0000259" key="2">
    <source>
        <dbReference type="Pfam" id="PF00646"/>
    </source>
</evidence>
<sequence length="638" mass="67296">MAHLLQLNHDVLSLVLSYLPPSSLLSFALVSRAAHNLALPHLLAAPIIGGAFYTSRARGEASGPRQLTAFCTAVIAHPERACAVRALTVRRDAFRAAYSSAHAPDSALVALLARVLAQTRNLHTITLWNLAALLDAHPDLGNVLTDLPSLHTVRLGGEIPPADALLSVFAHATDIRIIDGARFSETNLEIPSFEEIDISSKGAITPGRRPFGRTLDRLSLPSPHLPVAIPVRCLELRNAIAPAPSLLPSNIPSDIASLLANLNLHLRDPDALPELADLPPAATQALVLIARTRPVVLRVAVDARLPTHAFIALLPRVAPQLRILELVRETSDDAKPDSESAVEWMKQSTAALASLPLSALVFRLSSPTRPRAFLSPGPAPPSLPPSHAPSPAHTRASTPAPGVLFAPRASSGSPSGSLARTSTNLGGSSSCLVSRASTPALAVSRSAFGIVAPVPTSSRSPIQLAAQAAIPLRPVDSQSATSRDEQEYTDGEAGDKPRTLPALAYALAKTHPALRFVALDKATLPAPRPPSRRGSSSENDPFAPRAFDASARLSTSPPSRTSPLMAPAVQDPRAEDLDDEMVWATSGSPPEVVSKPADERRWARTASGGVCVGLEEVVRVRAAGPEEGRRVGALVDRR</sequence>